<dbReference type="OrthoDB" id="5967683at2759"/>
<dbReference type="GO" id="GO:0004930">
    <property type="term" value="F:G protein-coupled receptor activity"/>
    <property type="evidence" value="ECO:0007669"/>
    <property type="project" value="UniProtKB-KW"/>
</dbReference>
<evidence type="ECO:0000256" key="8">
    <source>
        <dbReference type="ARBA" id="ARBA00023224"/>
    </source>
</evidence>
<keyword evidence="4" id="KW-1133">Transmembrane helix</keyword>
<evidence type="ECO:0000256" key="1">
    <source>
        <dbReference type="ARBA" id="ARBA00004651"/>
    </source>
</evidence>
<evidence type="ECO:0000313" key="10">
    <source>
        <dbReference type="EMBL" id="CAB4021610.1"/>
    </source>
</evidence>
<proteinExistence type="inferred from homology"/>
<dbReference type="CDD" id="cd00637">
    <property type="entry name" value="7tm_classA_rhodopsin-like"/>
    <property type="match status" value="1"/>
</dbReference>
<dbReference type="Proteomes" id="UP001152795">
    <property type="component" value="Unassembled WGS sequence"/>
</dbReference>
<reference evidence="10" key="1">
    <citation type="submission" date="2020-04" db="EMBL/GenBank/DDBJ databases">
        <authorList>
            <person name="Alioto T."/>
            <person name="Alioto T."/>
            <person name="Gomez Garrido J."/>
        </authorList>
    </citation>
    <scope>NUCLEOTIDE SEQUENCE</scope>
    <source>
        <strain evidence="10">A484AB</strain>
    </source>
</reference>
<comment type="caution">
    <text evidence="10">The sequence shown here is derived from an EMBL/GenBank/DDBJ whole genome shotgun (WGS) entry which is preliminary data.</text>
</comment>
<dbReference type="InterPro" id="IPR000276">
    <property type="entry name" value="GPCR_Rhodpsn"/>
</dbReference>
<keyword evidence="3 9" id="KW-0812">Transmembrane</keyword>
<keyword evidence="6" id="KW-0472">Membrane</keyword>
<keyword evidence="8 9" id="KW-0807">Transducer</keyword>
<dbReference type="InterPro" id="IPR050569">
    <property type="entry name" value="TAAR"/>
</dbReference>
<evidence type="ECO:0000256" key="9">
    <source>
        <dbReference type="RuleBase" id="RU000688"/>
    </source>
</evidence>
<dbReference type="AlphaFoldDB" id="A0A6S7IWS4"/>
<name>A0A6S7IWS4_PARCT</name>
<evidence type="ECO:0000313" key="11">
    <source>
        <dbReference type="Proteomes" id="UP001152795"/>
    </source>
</evidence>
<dbReference type="PROSITE" id="PS50262">
    <property type="entry name" value="G_PROTEIN_RECEP_F1_2"/>
    <property type="match status" value="1"/>
</dbReference>
<dbReference type="PANTHER" id="PTHR24249">
    <property type="entry name" value="HISTAMINE RECEPTOR-RELATED G-PROTEIN COUPLED RECEPTOR"/>
    <property type="match status" value="1"/>
</dbReference>
<dbReference type="Gene3D" id="1.20.1070.10">
    <property type="entry name" value="Rhodopsin 7-helix transmembrane proteins"/>
    <property type="match status" value="1"/>
</dbReference>
<dbReference type="PRINTS" id="PR00237">
    <property type="entry name" value="GPCRRHODOPSN"/>
</dbReference>
<keyword evidence="7 9" id="KW-0675">Receptor</keyword>
<evidence type="ECO:0000256" key="5">
    <source>
        <dbReference type="ARBA" id="ARBA00023040"/>
    </source>
</evidence>
<dbReference type="EMBL" id="CACRXK020011520">
    <property type="protein sequence ID" value="CAB4021610.1"/>
    <property type="molecule type" value="Genomic_DNA"/>
</dbReference>
<accession>A0A6S7IWS4</accession>
<evidence type="ECO:0000256" key="6">
    <source>
        <dbReference type="ARBA" id="ARBA00023136"/>
    </source>
</evidence>
<evidence type="ECO:0000256" key="2">
    <source>
        <dbReference type="ARBA" id="ARBA00022475"/>
    </source>
</evidence>
<gene>
    <name evidence="10" type="ORF">PACLA_8A052266</name>
</gene>
<dbReference type="PROSITE" id="PS00237">
    <property type="entry name" value="G_PROTEIN_RECEP_F1_1"/>
    <property type="match status" value="1"/>
</dbReference>
<dbReference type="GO" id="GO:0005886">
    <property type="term" value="C:plasma membrane"/>
    <property type="evidence" value="ECO:0007669"/>
    <property type="project" value="UniProtKB-SubCell"/>
</dbReference>
<organism evidence="10 11">
    <name type="scientific">Paramuricea clavata</name>
    <name type="common">Red gorgonian</name>
    <name type="synonym">Violescent sea-whip</name>
    <dbReference type="NCBI Taxonomy" id="317549"/>
    <lineage>
        <taxon>Eukaryota</taxon>
        <taxon>Metazoa</taxon>
        <taxon>Cnidaria</taxon>
        <taxon>Anthozoa</taxon>
        <taxon>Octocorallia</taxon>
        <taxon>Malacalcyonacea</taxon>
        <taxon>Plexauridae</taxon>
        <taxon>Paramuricea</taxon>
    </lineage>
</organism>
<evidence type="ECO:0000256" key="3">
    <source>
        <dbReference type="ARBA" id="ARBA00022692"/>
    </source>
</evidence>
<protein>
    <submittedName>
        <fullName evidence="10">Octopamine receptor 1-like</fullName>
    </submittedName>
</protein>
<dbReference type="InterPro" id="IPR017452">
    <property type="entry name" value="GPCR_Rhodpsn_7TM"/>
</dbReference>
<keyword evidence="11" id="KW-1185">Reference proteome</keyword>
<sequence>MNIFIRSLACSALLVCLLAQPMYAVSLVKHYQQEYIANVFETVRKCFSWISLLASAGNLFGVTLDRYYAINKPFRYSEGGRRNAYIFVAAVWFIAIALGTSAVFETTVRMVILVYVFVTVICLILPLYTRILLIAAEQRQKILASKSLTSKYSLQDQTNPPTHLKHRRGLNLRHKIDRSALITVGVICAVFVVGWFPLLILPIVLRFIKEDRKRILDVFQWVNTMALCSSACNPMVYAATDRQFRESLKVTYRRWATRRKDLAAIPRKSSPSSKRSNESS</sequence>
<keyword evidence="5 9" id="KW-0297">G-protein coupled receptor</keyword>
<evidence type="ECO:0000256" key="7">
    <source>
        <dbReference type="ARBA" id="ARBA00023170"/>
    </source>
</evidence>
<keyword evidence="2" id="KW-1003">Cell membrane</keyword>
<dbReference type="SUPFAM" id="SSF81321">
    <property type="entry name" value="Family A G protein-coupled receptor-like"/>
    <property type="match status" value="1"/>
</dbReference>
<comment type="subcellular location">
    <subcellularLocation>
        <location evidence="1">Cell membrane</location>
        <topology evidence="1">Multi-pass membrane protein</topology>
    </subcellularLocation>
</comment>
<dbReference type="Pfam" id="PF00001">
    <property type="entry name" value="7tm_1"/>
    <property type="match status" value="1"/>
</dbReference>
<evidence type="ECO:0000256" key="4">
    <source>
        <dbReference type="ARBA" id="ARBA00022989"/>
    </source>
</evidence>
<comment type="similarity">
    <text evidence="9">Belongs to the G-protein coupled receptor 1 family.</text>
</comment>
<dbReference type="PANTHER" id="PTHR24249:SF372">
    <property type="entry name" value="G-PROTEIN COUPLED RECEPTORS FAMILY 1 PROFILE DOMAIN-CONTAINING PROTEIN"/>
    <property type="match status" value="1"/>
</dbReference>